<feature type="transmembrane region" description="Helical" evidence="1">
    <location>
        <begin position="35"/>
        <end position="54"/>
    </location>
</feature>
<dbReference type="HAMAP" id="MF_02062">
    <property type="entry name" value="GltS"/>
    <property type="match status" value="1"/>
</dbReference>
<comment type="function">
    <text evidence="1">Catalyzes the sodium-dependent transport of glutamate.</text>
</comment>
<evidence type="ECO:0000313" key="3">
    <source>
        <dbReference type="EMBL" id="MDB2001942.1"/>
    </source>
</evidence>
<keyword evidence="1" id="KW-0813">Transport</keyword>
<feature type="transmembrane region" description="Helical" evidence="1">
    <location>
        <begin position="272"/>
        <end position="289"/>
    </location>
</feature>
<feature type="transmembrane region" description="Helical" evidence="1">
    <location>
        <begin position="329"/>
        <end position="347"/>
    </location>
</feature>
<dbReference type="AlphaFoldDB" id="A0AAW6AZW3"/>
<reference evidence="3" key="1">
    <citation type="submission" date="2023-01" db="EMBL/GenBank/DDBJ databases">
        <title>Human gut microbiome strain richness.</title>
        <authorList>
            <person name="Chen-Liaw A."/>
        </authorList>
    </citation>
    <scope>NUCLEOTIDE SEQUENCE</scope>
    <source>
        <strain evidence="3">B1_m1001713B170214d0_201011</strain>
    </source>
</reference>
<comment type="caution">
    <text evidence="3">The sequence shown here is derived from an EMBL/GenBank/DDBJ whole genome shotgun (WGS) entry which is preliminary data.</text>
</comment>
<keyword evidence="1" id="KW-0739">Sodium transport</keyword>
<proteinExistence type="inferred from homology"/>
<feature type="transmembrane region" description="Helical" evidence="1">
    <location>
        <begin position="97"/>
        <end position="121"/>
    </location>
</feature>
<dbReference type="GO" id="GO:0015501">
    <property type="term" value="F:glutamate:sodium symporter activity"/>
    <property type="evidence" value="ECO:0007669"/>
    <property type="project" value="UniProtKB-UniRule"/>
</dbReference>
<feature type="transmembrane region" description="Helical" evidence="1">
    <location>
        <begin position="243"/>
        <end position="260"/>
    </location>
</feature>
<keyword evidence="1" id="KW-0029">Amino-acid transport</keyword>
<feature type="transmembrane region" description="Helical" evidence="1">
    <location>
        <begin position="6"/>
        <end position="26"/>
    </location>
</feature>
<accession>A0AAW6AZW3</accession>
<feature type="transmembrane region" description="Helical" evidence="1">
    <location>
        <begin position="367"/>
        <end position="394"/>
    </location>
</feature>
<keyword evidence="1" id="KW-0406">Ion transport</keyword>
<dbReference type="Pfam" id="PF03616">
    <property type="entry name" value="Glt_symporter"/>
    <property type="match status" value="1"/>
</dbReference>
<keyword evidence="1" id="KW-0472">Membrane</keyword>
<feature type="transmembrane region" description="Helical" evidence="1">
    <location>
        <begin position="66"/>
        <end position="85"/>
    </location>
</feature>
<protein>
    <recommendedName>
        <fullName evidence="1 2">Sodium/glutamate symporter</fullName>
    </recommendedName>
</protein>
<name>A0AAW6AZW3_CLOSY</name>
<dbReference type="InterPro" id="IPR004445">
    <property type="entry name" value="GltS"/>
</dbReference>
<evidence type="ECO:0000313" key="4">
    <source>
        <dbReference type="Proteomes" id="UP001300871"/>
    </source>
</evidence>
<organism evidence="3 4">
    <name type="scientific">Clostridium symbiosum</name>
    <name type="common">Bacteroides symbiosus</name>
    <dbReference type="NCBI Taxonomy" id="1512"/>
    <lineage>
        <taxon>Bacteria</taxon>
        <taxon>Bacillati</taxon>
        <taxon>Bacillota</taxon>
        <taxon>Clostridia</taxon>
        <taxon>Lachnospirales</taxon>
        <taxon>Lachnospiraceae</taxon>
        <taxon>Otoolea</taxon>
    </lineage>
</organism>
<dbReference type="Proteomes" id="UP001300871">
    <property type="component" value="Unassembled WGS sequence"/>
</dbReference>
<dbReference type="PANTHER" id="PTHR36178:SF1">
    <property type="entry name" value="SODIUM_GLUTAMATE SYMPORTER"/>
    <property type="match status" value="1"/>
</dbReference>
<feature type="transmembrane region" description="Helical" evidence="1">
    <location>
        <begin position="160"/>
        <end position="182"/>
    </location>
</feature>
<keyword evidence="1" id="KW-1133">Transmembrane helix</keyword>
<dbReference type="NCBIfam" id="TIGR00210">
    <property type="entry name" value="gltS"/>
    <property type="match status" value="1"/>
</dbReference>
<keyword evidence="1" id="KW-1003">Cell membrane</keyword>
<dbReference type="PANTHER" id="PTHR36178">
    <property type="entry name" value="SLR0625 PROTEIN"/>
    <property type="match status" value="1"/>
</dbReference>
<feature type="transmembrane region" description="Helical" evidence="1">
    <location>
        <begin position="301"/>
        <end position="322"/>
    </location>
</feature>
<sequence length="395" mass="41726">MKVIELDMYQATAVAAIVLLLGRILVDKIAILRKYCIPAPVVGGFIYAILHLVVRSAGILEISADMTLKNVFMVAFFCSVGYTASFKMLKKGGIQTIVFLLLAVVMVILQNCLGAGLASAFGLDPRLGLATGSIPMVGGHGTAGSFGPMLEELGVANANVVAIASATFGLVAGCAIGGPIAYNKIHKFNLKSAALDTTIEEMVEKDETGAIDSKQFLDAFLYLIIAIGAGTVVSMFLGKLMTFPFYIGAMLVGAVIRNVMDAMQKEIPMEEIGTLGGSCLSIFLGLAMIDMKLWQLAELALPLVVMLAAQTILMFVYAYFVVFNVLGRTYDAAVMTTGFCGFGMGATPNAMANMQAVTGQYGPAPTAFMVVPLVGSLFIDFCNASILTAFINFLG</sequence>
<comment type="subcellular location">
    <subcellularLocation>
        <location evidence="1">Cell membrane</location>
        <topology evidence="1">Multi-pass membrane protein</topology>
    </subcellularLocation>
</comment>
<dbReference type="GO" id="GO:0015813">
    <property type="term" value="P:L-glutamate transmembrane transport"/>
    <property type="evidence" value="ECO:0007669"/>
    <property type="project" value="UniProtKB-UniRule"/>
</dbReference>
<gene>
    <name evidence="3" type="primary">gltS</name>
    <name evidence="3" type="ORF">PM006_17230</name>
</gene>
<dbReference type="GeneID" id="57967690"/>
<dbReference type="EMBL" id="JAQLGM010000052">
    <property type="protein sequence ID" value="MDB2001942.1"/>
    <property type="molecule type" value="Genomic_DNA"/>
</dbReference>
<comment type="similarity">
    <text evidence="1">Belongs to the glutamate:Na(+) symporter (ESS) (TC 2.A.27) family.</text>
</comment>
<dbReference type="RefSeq" id="WP_003497203.1">
    <property type="nucleotide sequence ID" value="NZ_CACRUA010000028.1"/>
</dbReference>
<evidence type="ECO:0000256" key="1">
    <source>
        <dbReference type="HAMAP-Rule" id="MF_02062"/>
    </source>
</evidence>
<keyword evidence="1" id="KW-0915">Sodium</keyword>
<evidence type="ECO:0000256" key="2">
    <source>
        <dbReference type="NCBIfam" id="TIGR00210"/>
    </source>
</evidence>
<keyword evidence="1" id="KW-0769">Symport</keyword>
<keyword evidence="1" id="KW-0812">Transmembrane</keyword>
<feature type="transmembrane region" description="Helical" evidence="1">
    <location>
        <begin position="219"/>
        <end position="237"/>
    </location>
</feature>
<dbReference type="GO" id="GO:0005886">
    <property type="term" value="C:plasma membrane"/>
    <property type="evidence" value="ECO:0007669"/>
    <property type="project" value="UniProtKB-SubCell"/>
</dbReference>